<feature type="domain" description="Fatty acid hydroxylase" evidence="6">
    <location>
        <begin position="240"/>
        <end position="363"/>
    </location>
</feature>
<dbReference type="InterPro" id="IPR006694">
    <property type="entry name" value="Fatty_acid_hydroxylase"/>
</dbReference>
<keyword evidence="8" id="KW-1185">Reference proteome</keyword>
<evidence type="ECO:0000256" key="2">
    <source>
        <dbReference type="ARBA" id="ARBA00022692"/>
    </source>
</evidence>
<dbReference type="PANTHER" id="PTHR11863">
    <property type="entry name" value="STEROL DESATURASE"/>
    <property type="match status" value="1"/>
</dbReference>
<evidence type="ECO:0000256" key="3">
    <source>
        <dbReference type="ARBA" id="ARBA00022989"/>
    </source>
</evidence>
<dbReference type="Proteomes" id="UP001234178">
    <property type="component" value="Unassembled WGS sequence"/>
</dbReference>
<evidence type="ECO:0000256" key="1">
    <source>
        <dbReference type="ARBA" id="ARBA00004370"/>
    </source>
</evidence>
<evidence type="ECO:0000313" key="8">
    <source>
        <dbReference type="Proteomes" id="UP001234178"/>
    </source>
</evidence>
<sequence>MSSVVHFWNTEVLSIFYFYSFFLGRIDSCFTSGVPLCRSPSSIYKGKQPCERRSSYALLKQSRGSVVGACSCCAGLTVAMEVKHLGGWQRPLLLASTLILVSIVYGETLTTQLRQFRSASSAALDTRWKKITGFFGNDDFYLYVCGIVLSIQIPFWSGGLLFMFLDYYNWPRWTRKYKLQPGTHEPVDLNRLKETIKVVLINQWSVSVPILIFSYFLKKITNTMPVFHELPSLQRFFIDFLIFIIVDEIGLYYVHRLMHHPKLYARVHKKHHEWPAPIAITFVYSTRMEFILNMIPVVLGPMLTNPHLFTLWAWYAFVHLRGLKNHSGYDIPGLTSSEEHNYHHMMSNACFSRSPVLDWLHGTDKGFRAYMARKELEKKG</sequence>
<comment type="subcellular location">
    <subcellularLocation>
        <location evidence="1">Membrane</location>
    </subcellularLocation>
</comment>
<evidence type="ECO:0000313" key="7">
    <source>
        <dbReference type="EMBL" id="KAK4026506.1"/>
    </source>
</evidence>
<organism evidence="7 8">
    <name type="scientific">Daphnia magna</name>
    <dbReference type="NCBI Taxonomy" id="35525"/>
    <lineage>
        <taxon>Eukaryota</taxon>
        <taxon>Metazoa</taxon>
        <taxon>Ecdysozoa</taxon>
        <taxon>Arthropoda</taxon>
        <taxon>Crustacea</taxon>
        <taxon>Branchiopoda</taxon>
        <taxon>Diplostraca</taxon>
        <taxon>Cladocera</taxon>
        <taxon>Anomopoda</taxon>
        <taxon>Daphniidae</taxon>
        <taxon>Daphnia</taxon>
    </lineage>
</organism>
<name>A0ABR0AN13_9CRUS</name>
<feature type="transmembrane region" description="Helical" evidence="5">
    <location>
        <begin position="236"/>
        <end position="254"/>
    </location>
</feature>
<feature type="transmembrane region" description="Helical" evidence="5">
    <location>
        <begin position="198"/>
        <end position="216"/>
    </location>
</feature>
<feature type="transmembrane region" description="Helical" evidence="5">
    <location>
        <begin position="298"/>
        <end position="317"/>
    </location>
</feature>
<protein>
    <recommendedName>
        <fullName evidence="6">Fatty acid hydroxylase domain-containing protein</fullName>
    </recommendedName>
</protein>
<keyword evidence="3 5" id="KW-1133">Transmembrane helix</keyword>
<reference evidence="7 8" key="1">
    <citation type="journal article" date="2023" name="Nucleic Acids Res.">
        <title>The hologenome of Daphnia magna reveals possible DNA methylation and microbiome-mediated evolution of the host genome.</title>
        <authorList>
            <person name="Chaturvedi A."/>
            <person name="Li X."/>
            <person name="Dhandapani V."/>
            <person name="Marshall H."/>
            <person name="Kissane S."/>
            <person name="Cuenca-Cambronero M."/>
            <person name="Asole G."/>
            <person name="Calvet F."/>
            <person name="Ruiz-Romero M."/>
            <person name="Marangio P."/>
            <person name="Guigo R."/>
            <person name="Rago D."/>
            <person name="Mirbahai L."/>
            <person name="Eastwood N."/>
            <person name="Colbourne J.K."/>
            <person name="Zhou J."/>
            <person name="Mallon E."/>
            <person name="Orsini L."/>
        </authorList>
    </citation>
    <scope>NUCLEOTIDE SEQUENCE [LARGE SCALE GENOMIC DNA]</scope>
    <source>
        <strain evidence="7">LRV0_1</strain>
    </source>
</reference>
<evidence type="ECO:0000256" key="5">
    <source>
        <dbReference type="SAM" id="Phobius"/>
    </source>
</evidence>
<evidence type="ECO:0000259" key="6">
    <source>
        <dbReference type="Pfam" id="PF04116"/>
    </source>
</evidence>
<dbReference type="EMBL" id="JAOYFB010000038">
    <property type="protein sequence ID" value="KAK4026506.1"/>
    <property type="molecule type" value="Genomic_DNA"/>
</dbReference>
<dbReference type="InterPro" id="IPR050307">
    <property type="entry name" value="Sterol_Desaturase_Related"/>
</dbReference>
<feature type="transmembrane region" description="Helical" evidence="5">
    <location>
        <begin position="140"/>
        <end position="168"/>
    </location>
</feature>
<gene>
    <name evidence="7" type="ORF">OUZ56_015503</name>
</gene>
<evidence type="ECO:0000256" key="4">
    <source>
        <dbReference type="ARBA" id="ARBA00023136"/>
    </source>
</evidence>
<feature type="transmembrane region" description="Helical" evidence="5">
    <location>
        <begin position="92"/>
        <end position="110"/>
    </location>
</feature>
<keyword evidence="4 5" id="KW-0472">Membrane</keyword>
<comment type="caution">
    <text evidence="7">The sequence shown here is derived from an EMBL/GenBank/DDBJ whole genome shotgun (WGS) entry which is preliminary data.</text>
</comment>
<accession>A0ABR0AN13</accession>
<keyword evidence="2 5" id="KW-0812">Transmembrane</keyword>
<proteinExistence type="predicted"/>
<dbReference type="Pfam" id="PF04116">
    <property type="entry name" value="FA_hydroxylase"/>
    <property type="match status" value="1"/>
</dbReference>